<organism evidence="2 3">
    <name type="scientific">Schistosoma rodhaini</name>
    <dbReference type="NCBI Taxonomy" id="6188"/>
    <lineage>
        <taxon>Eukaryota</taxon>
        <taxon>Metazoa</taxon>
        <taxon>Spiralia</taxon>
        <taxon>Lophotrochozoa</taxon>
        <taxon>Platyhelminthes</taxon>
        <taxon>Trematoda</taxon>
        <taxon>Digenea</taxon>
        <taxon>Strigeidida</taxon>
        <taxon>Schistosomatoidea</taxon>
        <taxon>Schistosomatidae</taxon>
        <taxon>Schistosoma</taxon>
    </lineage>
</organism>
<feature type="region of interest" description="Disordered" evidence="1">
    <location>
        <begin position="16"/>
        <end position="103"/>
    </location>
</feature>
<keyword evidence="2" id="KW-1185">Reference proteome</keyword>
<feature type="compositionally biased region" description="Polar residues" evidence="1">
    <location>
        <begin position="16"/>
        <end position="34"/>
    </location>
</feature>
<feature type="region of interest" description="Disordered" evidence="1">
    <location>
        <begin position="193"/>
        <end position="241"/>
    </location>
</feature>
<dbReference type="WBParaSite" id="SRDH1_40070.1">
    <property type="protein sequence ID" value="SRDH1_40070.1"/>
    <property type="gene ID" value="SRDH1_40070"/>
</dbReference>
<reference evidence="2" key="1">
    <citation type="submission" date="2022-06" db="EMBL/GenBank/DDBJ databases">
        <authorList>
            <person name="Berger JAMES D."/>
            <person name="Berger JAMES D."/>
        </authorList>
    </citation>
    <scope>NUCLEOTIDE SEQUENCE [LARGE SCALE GENOMIC DNA]</scope>
</reference>
<accession>A0AA85F890</accession>
<feature type="compositionally biased region" description="Low complexity" evidence="1">
    <location>
        <begin position="58"/>
        <end position="68"/>
    </location>
</feature>
<dbReference type="WBParaSite" id="SRDH1_40080.1">
    <property type="protein sequence ID" value="SRDH1_40080.1"/>
    <property type="gene ID" value="SRDH1_40080"/>
</dbReference>
<feature type="compositionally biased region" description="Polar residues" evidence="1">
    <location>
        <begin position="193"/>
        <end position="202"/>
    </location>
</feature>
<feature type="compositionally biased region" description="Polar residues" evidence="1">
    <location>
        <begin position="209"/>
        <end position="224"/>
    </location>
</feature>
<name>A0AA85F890_9TREM</name>
<evidence type="ECO:0000313" key="3">
    <source>
        <dbReference type="WBParaSite" id="SRDH1_40070.1"/>
    </source>
</evidence>
<dbReference type="Proteomes" id="UP000050792">
    <property type="component" value="Unassembled WGS sequence"/>
</dbReference>
<proteinExistence type="predicted"/>
<evidence type="ECO:0000313" key="2">
    <source>
        <dbReference type="Proteomes" id="UP000050792"/>
    </source>
</evidence>
<protein>
    <submittedName>
        <fullName evidence="3 4">Uncharacterized protein</fullName>
    </submittedName>
</protein>
<evidence type="ECO:0000256" key="1">
    <source>
        <dbReference type="SAM" id="MobiDB-lite"/>
    </source>
</evidence>
<evidence type="ECO:0000313" key="4">
    <source>
        <dbReference type="WBParaSite" id="SRDH1_40080.1"/>
    </source>
</evidence>
<feature type="compositionally biased region" description="Basic and acidic residues" evidence="1">
    <location>
        <begin position="225"/>
        <end position="239"/>
    </location>
</feature>
<dbReference type="AlphaFoldDB" id="A0AA85F890"/>
<sequence length="268" mass="28901">MNNFNKRFLSKCITEGTSPVENTDSVQEVKSSIVSDVVTESEESLITTTNEDSHKEGTSSSNSSESTTVAGVANIETVVNLTSNPPESTAETSDNESDSTDNTDLLTTLTTETVTLQNDSVVQVTSEGLENHTENTYTVAIGENHTDVVHTETVISDSTSENLDNHTETPKDADTLPRLMEAVGDVCEVFGTYTDTQSTGPTSEDLENQTESTVNSDITPSTLIHNDDESSTDESRVESTSESVDIEAITVTETARYILNIQCSMFIS</sequence>
<reference evidence="3 4" key="2">
    <citation type="submission" date="2023-11" db="UniProtKB">
        <authorList>
            <consortium name="WormBaseParasite"/>
        </authorList>
    </citation>
    <scope>IDENTIFICATION</scope>
</reference>
<feature type="compositionally biased region" description="Polar residues" evidence="1">
    <location>
        <begin position="77"/>
        <end position="86"/>
    </location>
</feature>